<proteinExistence type="predicted"/>
<evidence type="ECO:0000259" key="1">
    <source>
        <dbReference type="Pfam" id="PF00291"/>
    </source>
</evidence>
<dbReference type="InterPro" id="IPR050214">
    <property type="entry name" value="Cys_Synth/Cystath_Beta-Synth"/>
</dbReference>
<sequence>MVQPAKEAAEKPGFYFTSQFQNHDAPVGYEGIGREIVQQIPDGIDAFCGAVGGAGRVMGSSKILKSQWPKTHVVVFESASSPREPTAWSALGSGLYDETRSVPEDESRKMCRRLARDEGLLVGTSTGMNVSAAAELAKKLGPGKKVSLLPATLGSST</sequence>
<dbReference type="Gene3D" id="3.40.50.1100">
    <property type="match status" value="2"/>
</dbReference>
<dbReference type="Proteomes" id="UP001146351">
    <property type="component" value="Unassembled WGS sequence"/>
</dbReference>
<evidence type="ECO:0000313" key="2">
    <source>
        <dbReference type="EMBL" id="KAJ5155386.1"/>
    </source>
</evidence>
<dbReference type="SUPFAM" id="SSF53686">
    <property type="entry name" value="Tryptophan synthase beta subunit-like PLP-dependent enzymes"/>
    <property type="match status" value="1"/>
</dbReference>
<dbReference type="AlphaFoldDB" id="A0A9W9HQA4"/>
<dbReference type="Pfam" id="PF00291">
    <property type="entry name" value="PALP"/>
    <property type="match status" value="1"/>
</dbReference>
<comment type="caution">
    <text evidence="2">The sequence shown here is derived from an EMBL/GenBank/DDBJ whole genome shotgun (WGS) entry which is preliminary data.</text>
</comment>
<reference evidence="2" key="1">
    <citation type="submission" date="2022-11" db="EMBL/GenBank/DDBJ databases">
        <authorList>
            <person name="Petersen C."/>
        </authorList>
    </citation>
    <scope>NUCLEOTIDE SEQUENCE</scope>
    <source>
        <strain evidence="2">IBT 21917</strain>
    </source>
</reference>
<dbReference type="InterPro" id="IPR036052">
    <property type="entry name" value="TrpB-like_PALP_sf"/>
</dbReference>
<feature type="domain" description="Tryptophan synthase beta chain-like PALP" evidence="1">
    <location>
        <begin position="5"/>
        <end position="146"/>
    </location>
</feature>
<dbReference type="PANTHER" id="PTHR10314">
    <property type="entry name" value="CYSTATHIONINE BETA-SYNTHASE"/>
    <property type="match status" value="1"/>
</dbReference>
<reference evidence="2" key="2">
    <citation type="journal article" date="2023" name="IMA Fungus">
        <title>Comparative genomic study of the Penicillium genus elucidates a diverse pangenome and 15 lateral gene transfer events.</title>
        <authorList>
            <person name="Petersen C."/>
            <person name="Sorensen T."/>
            <person name="Nielsen M.R."/>
            <person name="Sondergaard T.E."/>
            <person name="Sorensen J.L."/>
            <person name="Fitzpatrick D.A."/>
            <person name="Frisvad J.C."/>
            <person name="Nielsen K.L."/>
        </authorList>
    </citation>
    <scope>NUCLEOTIDE SEQUENCE</scope>
    <source>
        <strain evidence="2">IBT 21917</strain>
    </source>
</reference>
<evidence type="ECO:0000313" key="3">
    <source>
        <dbReference type="Proteomes" id="UP001146351"/>
    </source>
</evidence>
<gene>
    <name evidence="2" type="ORF">N7492_008189</name>
</gene>
<accession>A0A9W9HQA4</accession>
<dbReference type="EMBL" id="JAPQKO010000006">
    <property type="protein sequence ID" value="KAJ5155386.1"/>
    <property type="molecule type" value="Genomic_DNA"/>
</dbReference>
<dbReference type="InterPro" id="IPR001926">
    <property type="entry name" value="TrpB-like_PALP"/>
</dbReference>
<protein>
    <recommendedName>
        <fullName evidence="1">Tryptophan synthase beta chain-like PALP domain-containing protein</fullName>
    </recommendedName>
</protein>
<keyword evidence="3" id="KW-1185">Reference proteome</keyword>
<organism evidence="2 3">
    <name type="scientific">Penicillium capsulatum</name>
    <dbReference type="NCBI Taxonomy" id="69766"/>
    <lineage>
        <taxon>Eukaryota</taxon>
        <taxon>Fungi</taxon>
        <taxon>Dikarya</taxon>
        <taxon>Ascomycota</taxon>
        <taxon>Pezizomycotina</taxon>
        <taxon>Eurotiomycetes</taxon>
        <taxon>Eurotiomycetidae</taxon>
        <taxon>Eurotiales</taxon>
        <taxon>Aspergillaceae</taxon>
        <taxon>Penicillium</taxon>
    </lineage>
</organism>
<dbReference type="OrthoDB" id="10259545at2759"/>
<name>A0A9W9HQA4_9EURO</name>